<protein>
    <submittedName>
        <fullName evidence="1 4">Uncharacterized protein</fullName>
    </submittedName>
</protein>
<evidence type="ECO:0000313" key="1">
    <source>
        <dbReference type="EMBL" id="VDN54019.1"/>
    </source>
</evidence>
<organism evidence="2 4">
    <name type="scientific">Dracunculus medinensis</name>
    <name type="common">Guinea worm</name>
    <dbReference type="NCBI Taxonomy" id="318479"/>
    <lineage>
        <taxon>Eukaryota</taxon>
        <taxon>Metazoa</taxon>
        <taxon>Ecdysozoa</taxon>
        <taxon>Nematoda</taxon>
        <taxon>Chromadorea</taxon>
        <taxon>Rhabditida</taxon>
        <taxon>Spirurina</taxon>
        <taxon>Dracunculoidea</taxon>
        <taxon>Dracunculidae</taxon>
        <taxon>Dracunculus</taxon>
    </lineage>
</organism>
<dbReference type="Proteomes" id="UP000038040">
    <property type="component" value="Unplaced"/>
</dbReference>
<sequence length="161" mass="18858">MELQRNQRITEISHLAPISLCEFNRDPNKWEQFISSFKMMLDQLKIPNVQKFCYLLVQLKGKARMVVSLYAVTDENYPIALNALYGQRENRYHLLFSRLKNIYQVKDDFEAIRQLLMILSQLEAANHDINSEALLMLVESELSRGIYSKIIGVKAVDMEWT</sequence>
<gene>
    <name evidence="1" type="ORF">DME_LOCUS3992</name>
</gene>
<evidence type="ECO:0000313" key="2">
    <source>
        <dbReference type="Proteomes" id="UP000038040"/>
    </source>
</evidence>
<dbReference type="Proteomes" id="UP000274756">
    <property type="component" value="Unassembled WGS sequence"/>
</dbReference>
<name>A0A0N4UR89_DRAME</name>
<evidence type="ECO:0000313" key="4">
    <source>
        <dbReference type="WBParaSite" id="DME_0001056201-mRNA-1"/>
    </source>
</evidence>
<dbReference type="EMBL" id="UYYG01000240">
    <property type="protein sequence ID" value="VDN54019.1"/>
    <property type="molecule type" value="Genomic_DNA"/>
</dbReference>
<dbReference type="AlphaFoldDB" id="A0A0N4UR89"/>
<reference evidence="1 3" key="2">
    <citation type="submission" date="2018-11" db="EMBL/GenBank/DDBJ databases">
        <authorList>
            <consortium name="Pathogen Informatics"/>
        </authorList>
    </citation>
    <scope>NUCLEOTIDE SEQUENCE [LARGE SCALE GENOMIC DNA]</scope>
</reference>
<dbReference type="Pfam" id="PF03564">
    <property type="entry name" value="DUF1759"/>
    <property type="match status" value="1"/>
</dbReference>
<dbReference type="STRING" id="318479.A0A0N4UR89"/>
<proteinExistence type="predicted"/>
<reference evidence="4" key="1">
    <citation type="submission" date="2017-02" db="UniProtKB">
        <authorList>
            <consortium name="WormBaseParasite"/>
        </authorList>
    </citation>
    <scope>IDENTIFICATION</scope>
</reference>
<dbReference type="WBParaSite" id="DME_0001056201-mRNA-1">
    <property type="protein sequence ID" value="DME_0001056201-mRNA-1"/>
    <property type="gene ID" value="DME_0001056201"/>
</dbReference>
<keyword evidence="3" id="KW-1185">Reference proteome</keyword>
<accession>A0A0N4UR89</accession>
<dbReference type="OrthoDB" id="5876342at2759"/>
<dbReference type="InterPro" id="IPR005312">
    <property type="entry name" value="DUF1759"/>
</dbReference>
<evidence type="ECO:0000313" key="3">
    <source>
        <dbReference type="Proteomes" id="UP000274756"/>
    </source>
</evidence>